<keyword evidence="5" id="KW-0511">Multifunctional enzyme</keyword>
<keyword evidence="4" id="KW-0378">Hydrolase</keyword>
<evidence type="ECO:0000256" key="4">
    <source>
        <dbReference type="ARBA" id="ARBA00022759"/>
    </source>
</evidence>
<dbReference type="CDD" id="cd01647">
    <property type="entry name" value="RT_LTR"/>
    <property type="match status" value="1"/>
</dbReference>
<feature type="domain" description="CCHC-type" evidence="9">
    <location>
        <begin position="349"/>
        <end position="366"/>
    </location>
</feature>
<feature type="region of interest" description="Disordered" evidence="8">
    <location>
        <begin position="253"/>
        <end position="330"/>
    </location>
</feature>
<feature type="region of interest" description="Disordered" evidence="8">
    <location>
        <begin position="368"/>
        <end position="391"/>
    </location>
</feature>
<keyword evidence="3" id="KW-0540">Nuclease</keyword>
<evidence type="ECO:0000256" key="7">
    <source>
        <dbReference type="SAM" id="Coils"/>
    </source>
</evidence>
<dbReference type="AlphaFoldDB" id="A0A6P6X3D0"/>
<dbReference type="GO" id="GO:0003676">
    <property type="term" value="F:nucleic acid binding"/>
    <property type="evidence" value="ECO:0007669"/>
    <property type="project" value="InterPro"/>
</dbReference>
<sequence length="852" mass="95920">MSHRPCECRFTYGYPDEVVLAVDDERRRLGKAVDRLTRQLEEARGVTHGQAIHLREMEQSLRDEEERTDSFRRQLHNMHLHLLAMKRQLRERVRDVIADCEIVLDVVAEVPPRATGPEPMEDADTLDSVGDWAPGGGALGPPIFLHLKMDFGGQGRGRRRGRGLEVENEPESNQERREDDFIHLRQGALSVAKYETQFTKLSRFAPDLVLTEQKRIRRFVQGLNVEIQEALAAAQLDTFSQALEKAQRIETARGQVKAFHDRKRRQPGTGNFNVGQSSRNEPPTKMGRGAGGPRSTETSNQGNAGKGQAGRGPQRGGHRGGATTGTRQTCGFCGGNHTADNCWKNSAVRKCFKCGSTEHLIAQCPNMRTEGSTSRAKGTTPKPENAAGNRPKVPTRVYALGHQEVTDPSVVIEDIKAGKLPSDLEIKTPISNKSILANMMYKGCDVWIGERKLSVDLIELALFGYDLILGMDWLAKYHARLDCSTKKVEFHIPGEPTLQLYVREKLASTTLISGIRARKLLSKGARGFLAMLINTQGEQLKVENVLVVCEFLEMFPEELTSLPPEREIEFKIDLQPGAEPILKTPYCMAPAELKELKIQLQELLDRGFIQKSESPWGAPGAAIFSKLDLRQRYYQLRIRKEDIPKTAFNSRYGHFEFAVMPFGLMNAPAAFMDLMHRVFKCYLDQFVVVFINDILVYSKTREDHERHLRRWYSGGPTKVKAVTEWKRLESPTEVRSFLGLAGYYRRFIKDFSKIAGPLTDLTKIHNQFIWTSKCEASFQELNGRLTSAPILTLPNGKDSFVVYTDASRMGLGCVLMQNGQVIAYASRKLKPHEQNYPTHDLELAAVVFALQK</sequence>
<feature type="compositionally biased region" description="Gly residues" evidence="8">
    <location>
        <begin position="304"/>
        <end position="323"/>
    </location>
</feature>
<dbReference type="PROSITE" id="PS50158">
    <property type="entry name" value="ZF_CCHC"/>
    <property type="match status" value="1"/>
</dbReference>
<keyword evidence="1" id="KW-0808">Transferase</keyword>
<dbReference type="OrthoDB" id="1751327at2759"/>
<evidence type="ECO:0000256" key="3">
    <source>
        <dbReference type="ARBA" id="ARBA00022722"/>
    </source>
</evidence>
<keyword evidence="6" id="KW-0863">Zinc-finger</keyword>
<proteinExistence type="predicted"/>
<dbReference type="RefSeq" id="XP_027122238.2">
    <property type="nucleotide sequence ID" value="XM_027266437.2"/>
</dbReference>
<evidence type="ECO:0000256" key="6">
    <source>
        <dbReference type="PROSITE-ProRule" id="PRU00047"/>
    </source>
</evidence>
<dbReference type="Pfam" id="PF08284">
    <property type="entry name" value="RVP_2"/>
    <property type="match status" value="1"/>
</dbReference>
<dbReference type="GeneID" id="113739200"/>
<feature type="region of interest" description="Disordered" evidence="8">
    <location>
        <begin position="155"/>
        <end position="178"/>
    </location>
</feature>
<keyword evidence="6" id="KW-0862">Zinc</keyword>
<dbReference type="InterPro" id="IPR043128">
    <property type="entry name" value="Rev_trsase/Diguanyl_cyclase"/>
</dbReference>
<keyword evidence="10" id="KW-1185">Reference proteome</keyword>
<evidence type="ECO:0000256" key="2">
    <source>
        <dbReference type="ARBA" id="ARBA00022695"/>
    </source>
</evidence>
<dbReference type="GO" id="GO:0016779">
    <property type="term" value="F:nucleotidyltransferase activity"/>
    <property type="evidence" value="ECO:0007669"/>
    <property type="project" value="UniProtKB-KW"/>
</dbReference>
<evidence type="ECO:0000256" key="5">
    <source>
        <dbReference type="ARBA" id="ARBA00023268"/>
    </source>
</evidence>
<evidence type="ECO:0000313" key="10">
    <source>
        <dbReference type="Proteomes" id="UP001652660"/>
    </source>
</evidence>
<evidence type="ECO:0000256" key="8">
    <source>
        <dbReference type="SAM" id="MobiDB-lite"/>
    </source>
</evidence>
<feature type="compositionally biased region" description="Polar residues" evidence="8">
    <location>
        <begin position="268"/>
        <end position="281"/>
    </location>
</feature>
<gene>
    <name evidence="11" type="primary">LOC113739200</name>
</gene>
<keyword evidence="4" id="KW-0255">Endonuclease</keyword>
<dbReference type="InterPro" id="IPR041577">
    <property type="entry name" value="RT_RNaseH_2"/>
</dbReference>
<dbReference type="Pfam" id="PF00078">
    <property type="entry name" value="RVT_1"/>
    <property type="match status" value="1"/>
</dbReference>
<dbReference type="Gene3D" id="2.40.70.10">
    <property type="entry name" value="Acid Proteases"/>
    <property type="match status" value="1"/>
</dbReference>
<dbReference type="Proteomes" id="UP001652660">
    <property type="component" value="Chromosome 6c"/>
</dbReference>
<evidence type="ECO:0000256" key="1">
    <source>
        <dbReference type="ARBA" id="ARBA00022679"/>
    </source>
</evidence>
<dbReference type="InterPro" id="IPR050951">
    <property type="entry name" value="Retrovirus_Pol_polyprotein"/>
</dbReference>
<dbReference type="Pfam" id="PF17919">
    <property type="entry name" value="RT_RNaseH_2"/>
    <property type="match status" value="1"/>
</dbReference>
<dbReference type="Gene3D" id="3.10.10.10">
    <property type="entry name" value="HIV Type 1 Reverse Transcriptase, subunit A, domain 1"/>
    <property type="match status" value="2"/>
</dbReference>
<evidence type="ECO:0000313" key="11">
    <source>
        <dbReference type="RefSeq" id="XP_027122238.2"/>
    </source>
</evidence>
<dbReference type="InterPro" id="IPR001878">
    <property type="entry name" value="Znf_CCHC"/>
</dbReference>
<dbReference type="PANTHER" id="PTHR37984:SF5">
    <property type="entry name" value="PROTEIN NYNRIN-LIKE"/>
    <property type="match status" value="1"/>
</dbReference>
<evidence type="ECO:0000259" key="9">
    <source>
        <dbReference type="PROSITE" id="PS50158"/>
    </source>
</evidence>
<organism evidence="10 11">
    <name type="scientific">Coffea arabica</name>
    <name type="common">Arabian coffee</name>
    <dbReference type="NCBI Taxonomy" id="13443"/>
    <lineage>
        <taxon>Eukaryota</taxon>
        <taxon>Viridiplantae</taxon>
        <taxon>Streptophyta</taxon>
        <taxon>Embryophyta</taxon>
        <taxon>Tracheophyta</taxon>
        <taxon>Spermatophyta</taxon>
        <taxon>Magnoliopsida</taxon>
        <taxon>eudicotyledons</taxon>
        <taxon>Gunneridae</taxon>
        <taxon>Pentapetalae</taxon>
        <taxon>asterids</taxon>
        <taxon>lamiids</taxon>
        <taxon>Gentianales</taxon>
        <taxon>Rubiaceae</taxon>
        <taxon>Ixoroideae</taxon>
        <taxon>Gardenieae complex</taxon>
        <taxon>Bertiereae - Coffeeae clade</taxon>
        <taxon>Coffeeae</taxon>
        <taxon>Coffea</taxon>
    </lineage>
</organism>
<dbReference type="GO" id="GO:0004519">
    <property type="term" value="F:endonuclease activity"/>
    <property type="evidence" value="ECO:0007669"/>
    <property type="project" value="UniProtKB-KW"/>
</dbReference>
<dbReference type="PANTHER" id="PTHR37984">
    <property type="entry name" value="PROTEIN CBG26694"/>
    <property type="match status" value="1"/>
</dbReference>
<dbReference type="SUPFAM" id="SSF56672">
    <property type="entry name" value="DNA/RNA polymerases"/>
    <property type="match status" value="1"/>
</dbReference>
<keyword evidence="2" id="KW-0548">Nucleotidyltransferase</keyword>
<accession>A0A6P6X3D0</accession>
<keyword evidence="7" id="KW-0175">Coiled coil</keyword>
<dbReference type="GO" id="GO:0008270">
    <property type="term" value="F:zinc ion binding"/>
    <property type="evidence" value="ECO:0007669"/>
    <property type="project" value="UniProtKB-KW"/>
</dbReference>
<reference evidence="10" key="1">
    <citation type="journal article" date="2025" name="Foods">
        <title>Unveiling the Microbial Signatures of Arabica Coffee Cherries: Insights into Ripeness Specific Diversity, Functional Traits, and Implications for Quality and Safety.</title>
        <authorList>
            <consortium name="RefSeq"/>
            <person name="Tenea G.N."/>
            <person name="Cifuentes V."/>
            <person name="Reyes P."/>
            <person name="Cevallos-Vallejos M."/>
        </authorList>
    </citation>
    <scope>NUCLEOTIDE SEQUENCE [LARGE SCALE GENOMIC DNA]</scope>
</reference>
<feature type="coiled-coil region" evidence="7">
    <location>
        <begin position="26"/>
        <end position="74"/>
    </location>
</feature>
<dbReference type="Pfam" id="PF03732">
    <property type="entry name" value="Retrotrans_gag"/>
    <property type="match status" value="1"/>
</dbReference>
<dbReference type="InterPro" id="IPR043502">
    <property type="entry name" value="DNA/RNA_pol_sf"/>
</dbReference>
<keyword evidence="6" id="KW-0479">Metal-binding</keyword>
<dbReference type="InterPro" id="IPR000477">
    <property type="entry name" value="RT_dom"/>
</dbReference>
<protein>
    <recommendedName>
        <fullName evidence="9">CCHC-type domain-containing protein</fullName>
    </recommendedName>
</protein>
<name>A0A6P6X3D0_COFAR</name>
<dbReference type="Gene3D" id="3.30.70.270">
    <property type="match status" value="2"/>
</dbReference>
<dbReference type="InterPro" id="IPR021109">
    <property type="entry name" value="Peptidase_aspartic_dom_sf"/>
</dbReference>
<dbReference type="Gene3D" id="4.10.60.10">
    <property type="entry name" value="Zinc finger, CCHC-type"/>
    <property type="match status" value="1"/>
</dbReference>
<dbReference type="Pfam" id="PF00098">
    <property type="entry name" value="zf-CCHC"/>
    <property type="match status" value="1"/>
</dbReference>
<dbReference type="InterPro" id="IPR005162">
    <property type="entry name" value="Retrotrans_gag_dom"/>
</dbReference>
<dbReference type="SMART" id="SM00343">
    <property type="entry name" value="ZnF_C2HC"/>
    <property type="match status" value="2"/>
</dbReference>
<reference evidence="11" key="2">
    <citation type="submission" date="2025-08" db="UniProtKB">
        <authorList>
            <consortium name="RefSeq"/>
        </authorList>
    </citation>
    <scope>IDENTIFICATION</scope>
    <source>
        <tissue evidence="11">Leaves</tissue>
    </source>
</reference>